<dbReference type="SUPFAM" id="SSF48264">
    <property type="entry name" value="Cytochrome P450"/>
    <property type="match status" value="1"/>
</dbReference>
<dbReference type="Proteomes" id="UP000555564">
    <property type="component" value="Unassembled WGS sequence"/>
</dbReference>
<comment type="similarity">
    <text evidence="1 7">Belongs to the cytochrome P450 family.</text>
</comment>
<comment type="caution">
    <text evidence="9">The sequence shown here is derived from an EMBL/GenBank/DDBJ whole genome shotgun (WGS) entry which is preliminary data.</text>
</comment>
<keyword evidence="5 7" id="KW-0408">Iron</keyword>
<protein>
    <submittedName>
        <fullName evidence="9">Cytochrome P450</fullName>
    </submittedName>
</protein>
<keyword evidence="4 7" id="KW-0560">Oxidoreductase</keyword>
<sequence>MDAADIDARLPDTYPMERAKACPLDPPPAYGRFRAERPITRITLDFDGGEVWLVTRYEDARTILGDPRFSSDFSTPGFPARLTARPPGPGTFIRMDPPDHSRLRRMLQPEFTRRRVEALRPAIDGIVTKLVDDMASRTPPVDLVDALALPLPSMVITELLGVPYEDREYFHETTKVIGNQSVDPRRRIQVRDDLKTYLDKLVAAKEAEPADDLLSRLGERREAAGVSREEVVGIATLLMVAGYETIANQIGAGTVALLENPERIAELRADPAKLPAAVEEIIRHQTVIDYGLRRAATADVEVGGRLIRKGDGVVVVVASANRDESVFECPDRLDFDREQHDHFSFGYGLHQCMGQILARAQLEAVWSTLFDRIPGLRLAIPVDEVKFRFDMFVYGVHELPVTW</sequence>
<keyword evidence="3 7" id="KW-0479">Metal-binding</keyword>
<evidence type="ECO:0000256" key="2">
    <source>
        <dbReference type="ARBA" id="ARBA00022617"/>
    </source>
</evidence>
<name>A0A7X0IL33_9ACTN</name>
<dbReference type="PROSITE" id="PS00086">
    <property type="entry name" value="CYTOCHROME_P450"/>
    <property type="match status" value="1"/>
</dbReference>
<reference evidence="9 10" key="1">
    <citation type="submission" date="2020-08" db="EMBL/GenBank/DDBJ databases">
        <title>Sequencing the genomes of 1000 actinobacteria strains.</title>
        <authorList>
            <person name="Klenk H.-P."/>
        </authorList>
    </citation>
    <scope>NUCLEOTIDE SEQUENCE [LARGE SCALE GENOMIC DNA]</scope>
    <source>
        <strain evidence="9 10">DSM 44936</strain>
    </source>
</reference>
<evidence type="ECO:0000256" key="7">
    <source>
        <dbReference type="RuleBase" id="RU000461"/>
    </source>
</evidence>
<accession>A0A7X0IL33</accession>
<gene>
    <name evidence="9" type="ORF">BJ992_005108</name>
</gene>
<dbReference type="CDD" id="cd11030">
    <property type="entry name" value="CYP105-like"/>
    <property type="match status" value="1"/>
</dbReference>
<evidence type="ECO:0000256" key="8">
    <source>
        <dbReference type="SAM" id="MobiDB-lite"/>
    </source>
</evidence>
<dbReference type="PANTHER" id="PTHR46696">
    <property type="entry name" value="P450, PUTATIVE (EUROFUNG)-RELATED"/>
    <property type="match status" value="1"/>
</dbReference>
<organism evidence="9 10">
    <name type="scientific">Sphaerisporangium rubeum</name>
    <dbReference type="NCBI Taxonomy" id="321317"/>
    <lineage>
        <taxon>Bacteria</taxon>
        <taxon>Bacillati</taxon>
        <taxon>Actinomycetota</taxon>
        <taxon>Actinomycetes</taxon>
        <taxon>Streptosporangiales</taxon>
        <taxon>Streptosporangiaceae</taxon>
        <taxon>Sphaerisporangium</taxon>
    </lineage>
</organism>
<dbReference type="InterPro" id="IPR017972">
    <property type="entry name" value="Cyt_P450_CS"/>
</dbReference>
<evidence type="ECO:0000256" key="1">
    <source>
        <dbReference type="ARBA" id="ARBA00010617"/>
    </source>
</evidence>
<dbReference type="AlphaFoldDB" id="A0A7X0IL33"/>
<keyword evidence="10" id="KW-1185">Reference proteome</keyword>
<dbReference type="InterPro" id="IPR036396">
    <property type="entry name" value="Cyt_P450_sf"/>
</dbReference>
<dbReference type="FunFam" id="1.10.630.10:FF:000018">
    <property type="entry name" value="Cytochrome P450 monooxygenase"/>
    <property type="match status" value="1"/>
</dbReference>
<dbReference type="Pfam" id="PF00067">
    <property type="entry name" value="p450"/>
    <property type="match status" value="1"/>
</dbReference>
<dbReference type="PRINTS" id="PR00359">
    <property type="entry name" value="BP450"/>
</dbReference>
<evidence type="ECO:0000256" key="5">
    <source>
        <dbReference type="ARBA" id="ARBA00023004"/>
    </source>
</evidence>
<feature type="region of interest" description="Disordered" evidence="8">
    <location>
        <begin position="75"/>
        <end position="99"/>
    </location>
</feature>
<dbReference type="GO" id="GO:0020037">
    <property type="term" value="F:heme binding"/>
    <property type="evidence" value="ECO:0007669"/>
    <property type="project" value="InterPro"/>
</dbReference>
<dbReference type="InterPro" id="IPR001128">
    <property type="entry name" value="Cyt_P450"/>
</dbReference>
<proteinExistence type="inferred from homology"/>
<evidence type="ECO:0000256" key="4">
    <source>
        <dbReference type="ARBA" id="ARBA00023002"/>
    </source>
</evidence>
<dbReference type="RefSeq" id="WP_184985179.1">
    <property type="nucleotide sequence ID" value="NZ_BAAALO010000019.1"/>
</dbReference>
<dbReference type="GO" id="GO:0004497">
    <property type="term" value="F:monooxygenase activity"/>
    <property type="evidence" value="ECO:0007669"/>
    <property type="project" value="UniProtKB-KW"/>
</dbReference>
<evidence type="ECO:0000256" key="3">
    <source>
        <dbReference type="ARBA" id="ARBA00022723"/>
    </source>
</evidence>
<keyword evidence="6 7" id="KW-0503">Monooxygenase</keyword>
<keyword evidence="2 7" id="KW-0349">Heme</keyword>
<dbReference type="GO" id="GO:0016705">
    <property type="term" value="F:oxidoreductase activity, acting on paired donors, with incorporation or reduction of molecular oxygen"/>
    <property type="evidence" value="ECO:0007669"/>
    <property type="project" value="InterPro"/>
</dbReference>
<dbReference type="GO" id="GO:0005506">
    <property type="term" value="F:iron ion binding"/>
    <property type="evidence" value="ECO:0007669"/>
    <property type="project" value="InterPro"/>
</dbReference>
<dbReference type="EMBL" id="JACHIU010000001">
    <property type="protein sequence ID" value="MBB6475677.1"/>
    <property type="molecule type" value="Genomic_DNA"/>
</dbReference>
<dbReference type="Gene3D" id="1.10.630.10">
    <property type="entry name" value="Cytochrome P450"/>
    <property type="match status" value="1"/>
</dbReference>
<dbReference type="InterPro" id="IPR002397">
    <property type="entry name" value="Cyt_P450_B"/>
</dbReference>
<evidence type="ECO:0000313" key="10">
    <source>
        <dbReference type="Proteomes" id="UP000555564"/>
    </source>
</evidence>
<dbReference type="PANTHER" id="PTHR46696:SF1">
    <property type="entry name" value="CYTOCHROME P450 YJIB-RELATED"/>
    <property type="match status" value="1"/>
</dbReference>
<evidence type="ECO:0000313" key="9">
    <source>
        <dbReference type="EMBL" id="MBB6475677.1"/>
    </source>
</evidence>
<evidence type="ECO:0000256" key="6">
    <source>
        <dbReference type="ARBA" id="ARBA00023033"/>
    </source>
</evidence>